<dbReference type="Proteomes" id="UP000724584">
    <property type="component" value="Unassembled WGS sequence"/>
</dbReference>
<proteinExistence type="predicted"/>
<protein>
    <submittedName>
        <fullName evidence="1">Tautomerase/MIF superfamily</fullName>
    </submittedName>
</protein>
<reference evidence="1 2" key="1">
    <citation type="journal article" date="2021" name="Nat. Commun.">
        <title>Genetic determinants of endophytism in the Arabidopsis root mycobiome.</title>
        <authorList>
            <person name="Mesny F."/>
            <person name="Miyauchi S."/>
            <person name="Thiergart T."/>
            <person name="Pickel B."/>
            <person name="Atanasova L."/>
            <person name="Karlsson M."/>
            <person name="Huettel B."/>
            <person name="Barry K.W."/>
            <person name="Haridas S."/>
            <person name="Chen C."/>
            <person name="Bauer D."/>
            <person name="Andreopoulos W."/>
            <person name="Pangilinan J."/>
            <person name="LaButti K."/>
            <person name="Riley R."/>
            <person name="Lipzen A."/>
            <person name="Clum A."/>
            <person name="Drula E."/>
            <person name="Henrissat B."/>
            <person name="Kohler A."/>
            <person name="Grigoriev I.V."/>
            <person name="Martin F.M."/>
            <person name="Hacquard S."/>
        </authorList>
    </citation>
    <scope>NUCLEOTIDE SEQUENCE [LARGE SCALE GENOMIC DNA]</scope>
    <source>
        <strain evidence="1 2">MPI-SDFR-AT-0079</strain>
    </source>
</reference>
<evidence type="ECO:0000313" key="2">
    <source>
        <dbReference type="Proteomes" id="UP000724584"/>
    </source>
</evidence>
<evidence type="ECO:0000313" key="1">
    <source>
        <dbReference type="EMBL" id="KAH6636517.1"/>
    </source>
</evidence>
<name>A0ACB7PDY3_9PEZI</name>
<accession>A0ACB7PDY3</accession>
<comment type="caution">
    <text evidence="1">The sequence shown here is derived from an EMBL/GenBank/DDBJ whole genome shotgun (WGS) entry which is preliminary data.</text>
</comment>
<organism evidence="1 2">
    <name type="scientific">Chaetomium tenue</name>
    <dbReference type="NCBI Taxonomy" id="1854479"/>
    <lineage>
        <taxon>Eukaryota</taxon>
        <taxon>Fungi</taxon>
        <taxon>Dikarya</taxon>
        <taxon>Ascomycota</taxon>
        <taxon>Pezizomycotina</taxon>
        <taxon>Sordariomycetes</taxon>
        <taxon>Sordariomycetidae</taxon>
        <taxon>Sordariales</taxon>
        <taxon>Chaetomiaceae</taxon>
        <taxon>Chaetomium</taxon>
    </lineage>
</organism>
<gene>
    <name evidence="1" type="ORF">F5144DRAFT_182634</name>
</gene>
<keyword evidence="2" id="KW-1185">Reference proteome</keyword>
<sequence length="355" mass="38209">MSRAPHPRASKPPPQSPKQLAISEQKVKVPVLQPPPPLVEGNHLMRHIDRAPPGDMARRSRTPQPREDLTRHKSKRNFFEDAFSDNPPSLARERVHGDAIVLAEVKTNVIVRDEFTFITELAYHLSTRYQRPVSSVVVTLRHGACMFWGGSFDAAYVMSVAALPSQLQPTTNRRNAALIQRHMEETLGVRPARGVLRFVPVAEEGWVCGGRTVAGEVEALERGEVGVGGGGEGGELAAGVGDDEVPSKGDTKAGGGRRERRMLSVRQSIAALRPASTTAGLPTPELTPPGSGDEGSSRMPEARPKKEQGSEAGAAPHSPQRKAAQRKKSFVATIFGRSGSKPSYDPSLPAISDEA</sequence>
<dbReference type="EMBL" id="JAGIZQ010000003">
    <property type="protein sequence ID" value="KAH6636517.1"/>
    <property type="molecule type" value="Genomic_DNA"/>
</dbReference>